<evidence type="ECO:0000313" key="3">
    <source>
        <dbReference type="Proteomes" id="UP001139193"/>
    </source>
</evidence>
<dbReference type="RefSeq" id="WP_241934798.1">
    <property type="nucleotide sequence ID" value="NZ_JALBGC010000001.1"/>
</dbReference>
<evidence type="ECO:0000259" key="1">
    <source>
        <dbReference type="Pfam" id="PF13682"/>
    </source>
</evidence>
<comment type="caution">
    <text evidence="2">The sequence shown here is derived from an EMBL/GenBank/DDBJ whole genome shotgun (WGS) entry which is preliminary data.</text>
</comment>
<dbReference type="InterPro" id="IPR025991">
    <property type="entry name" value="Chemoreceptor_zinc-bind_dom"/>
</dbReference>
<proteinExistence type="predicted"/>
<keyword evidence="3" id="KW-1185">Reference proteome</keyword>
<sequence length="124" mass="14156">MSTEELKQDFESARIKHVHFKSKLRSYLFGNGGEPGPLRDPEQCGLGLWIANRLRGRGAYAHLPEARQFDQKHVLIHKEANRLMDLHDAGQDDQVSANYTTIQQLADEMVVLLQTMEARLRTEA</sequence>
<feature type="domain" description="Chemoreceptor zinc-binding" evidence="1">
    <location>
        <begin position="17"/>
        <end position="83"/>
    </location>
</feature>
<dbReference type="Gene3D" id="1.20.120.30">
    <property type="entry name" value="Aspartate receptor, ligand-binding domain"/>
    <property type="match status" value="1"/>
</dbReference>
<protein>
    <submittedName>
        <fullName evidence="2">CZB domain-containing protein</fullName>
    </submittedName>
</protein>
<reference evidence="2" key="1">
    <citation type="submission" date="2022-03" db="EMBL/GenBank/DDBJ databases">
        <title>Bacterial whole genome sequence for Hymenobacter sp. DH14.</title>
        <authorList>
            <person name="Le V."/>
        </authorList>
    </citation>
    <scope>NUCLEOTIDE SEQUENCE</scope>
    <source>
        <strain evidence="2">DH14</strain>
    </source>
</reference>
<dbReference type="Proteomes" id="UP001139193">
    <property type="component" value="Unassembled WGS sequence"/>
</dbReference>
<dbReference type="EMBL" id="JALBGC010000001">
    <property type="protein sequence ID" value="MCI1186526.1"/>
    <property type="molecule type" value="Genomic_DNA"/>
</dbReference>
<organism evidence="2 3">
    <name type="scientific">Hymenobacter cyanobacteriorum</name>
    <dbReference type="NCBI Taxonomy" id="2926463"/>
    <lineage>
        <taxon>Bacteria</taxon>
        <taxon>Pseudomonadati</taxon>
        <taxon>Bacteroidota</taxon>
        <taxon>Cytophagia</taxon>
        <taxon>Cytophagales</taxon>
        <taxon>Hymenobacteraceae</taxon>
        <taxon>Hymenobacter</taxon>
    </lineage>
</organism>
<name>A0A9X1VCT0_9BACT</name>
<dbReference type="AlphaFoldDB" id="A0A9X1VCT0"/>
<accession>A0A9X1VCT0</accession>
<dbReference type="Pfam" id="PF13682">
    <property type="entry name" value="CZB"/>
    <property type="match status" value="1"/>
</dbReference>
<gene>
    <name evidence="2" type="ORF">MON38_03790</name>
</gene>
<evidence type="ECO:0000313" key="2">
    <source>
        <dbReference type="EMBL" id="MCI1186526.1"/>
    </source>
</evidence>